<dbReference type="PANTHER" id="PTHR12861:SF3">
    <property type="entry name" value="TRANSLOCON-ASSOCIATED PROTEIN SUBUNIT BETA"/>
    <property type="match status" value="1"/>
</dbReference>
<organism evidence="2 3">
    <name type="scientific">Trichoplax adhaerens</name>
    <name type="common">Trichoplax reptans</name>
    <dbReference type="NCBI Taxonomy" id="10228"/>
    <lineage>
        <taxon>Eukaryota</taxon>
        <taxon>Metazoa</taxon>
        <taxon>Placozoa</taxon>
        <taxon>Uniplacotomia</taxon>
        <taxon>Trichoplacea</taxon>
        <taxon>Trichoplacidae</taxon>
        <taxon>Trichoplax</taxon>
    </lineage>
</organism>
<keyword evidence="1" id="KW-0472">Membrane</keyword>
<dbReference type="AlphaFoldDB" id="B3SAU5"/>
<dbReference type="CTD" id="6758589"/>
<dbReference type="Proteomes" id="UP000009022">
    <property type="component" value="Unassembled WGS sequence"/>
</dbReference>
<dbReference type="RefSeq" id="XP_002117325.1">
    <property type="nucleotide sequence ID" value="XM_002117289.1"/>
</dbReference>
<dbReference type="InParanoid" id="B3SAU5"/>
<proteinExistence type="predicted"/>
<accession>B3SAU5</accession>
<keyword evidence="3" id="KW-1185">Reference proteome</keyword>
<dbReference type="Pfam" id="PF05753">
    <property type="entry name" value="TRAP_beta"/>
    <property type="match status" value="1"/>
</dbReference>
<keyword evidence="1" id="KW-0812">Transmembrane</keyword>
<dbReference type="STRING" id="10228.B3SAU5"/>
<dbReference type="EMBL" id="DS985262">
    <property type="protein sequence ID" value="EDV20164.1"/>
    <property type="molecule type" value="Genomic_DNA"/>
</dbReference>
<evidence type="ECO:0008006" key="4">
    <source>
        <dbReference type="Google" id="ProtNLM"/>
    </source>
</evidence>
<evidence type="ECO:0000313" key="3">
    <source>
        <dbReference type="Proteomes" id="UP000009022"/>
    </source>
</evidence>
<dbReference type="GeneID" id="6758589"/>
<evidence type="ECO:0000313" key="2">
    <source>
        <dbReference type="EMBL" id="EDV20164.1"/>
    </source>
</evidence>
<reference evidence="2 3" key="1">
    <citation type="journal article" date="2008" name="Nature">
        <title>The Trichoplax genome and the nature of placozoans.</title>
        <authorList>
            <person name="Srivastava M."/>
            <person name="Begovic E."/>
            <person name="Chapman J."/>
            <person name="Putnam N.H."/>
            <person name="Hellsten U."/>
            <person name="Kawashima T."/>
            <person name="Kuo A."/>
            <person name="Mitros T."/>
            <person name="Salamov A."/>
            <person name="Carpenter M.L."/>
            <person name="Signorovitch A.Y."/>
            <person name="Moreno M.A."/>
            <person name="Kamm K."/>
            <person name="Grimwood J."/>
            <person name="Schmutz J."/>
            <person name="Shapiro H."/>
            <person name="Grigoriev I.V."/>
            <person name="Buss L.W."/>
            <person name="Schierwater B."/>
            <person name="Dellaporta S.L."/>
            <person name="Rokhsar D.S."/>
        </authorList>
    </citation>
    <scope>NUCLEOTIDE SEQUENCE [LARGE SCALE GENOMIC DNA]</scope>
    <source>
        <strain evidence="2 3">Grell-BS-1999</strain>
    </source>
</reference>
<dbReference type="OrthoDB" id="5860827at2759"/>
<feature type="transmembrane region" description="Helical" evidence="1">
    <location>
        <begin position="130"/>
        <end position="151"/>
    </location>
</feature>
<dbReference type="PhylomeDB" id="B3SAU5"/>
<sequence>MVRLSEHSRKNVLNNMVVENKELVINYEIYNVGQGTATEVELQDDIISGDSMKLVRGILPVVWDRIPPGGNVTHAVVLKPIKVGPYNFTSARISYTMNENGDRQLSLSTALGVTSVMNEKEYDRKHSPHLTDWAIFGLLNIPIIVIPYLMWYSSKSKYYTPKAKKA</sequence>
<dbReference type="KEGG" id="tad:TRIADDRAFT_61383"/>
<protein>
    <recommendedName>
        <fullName evidence="4">Translocon-associated protein subunit beta</fullName>
    </recommendedName>
</protein>
<dbReference type="eggNOG" id="KOG3317">
    <property type="taxonomic scope" value="Eukaryota"/>
</dbReference>
<gene>
    <name evidence="2" type="ORF">TRIADDRAFT_61383</name>
</gene>
<dbReference type="PANTHER" id="PTHR12861">
    <property type="entry name" value="TRANSLOCON-ASSOCIATED PROTEIN, BETA SUBUNIT PRECURSOR TRAP-BETA SIGNAL SEQUENCE RECEPTOR BETA SUBUNIT"/>
    <property type="match status" value="1"/>
</dbReference>
<evidence type="ECO:0000256" key="1">
    <source>
        <dbReference type="SAM" id="Phobius"/>
    </source>
</evidence>
<dbReference type="OMA" id="ILWHSSK"/>
<keyword evidence="1" id="KW-1133">Transmembrane helix</keyword>
<name>B3SAU5_TRIAD</name>
<dbReference type="HOGENOM" id="CLU_102025_1_0_1"/>